<feature type="transmembrane region" description="Helical" evidence="7">
    <location>
        <begin position="20"/>
        <end position="40"/>
    </location>
</feature>
<keyword evidence="5 7" id="KW-0472">Membrane</keyword>
<feature type="transmembrane region" description="Helical" evidence="7">
    <location>
        <begin position="141"/>
        <end position="165"/>
    </location>
</feature>
<dbReference type="InterPro" id="IPR013833">
    <property type="entry name" value="Cyt_c_oxidase_su3_a-hlx"/>
</dbReference>
<dbReference type="GO" id="GO:0005886">
    <property type="term" value="C:plasma membrane"/>
    <property type="evidence" value="ECO:0007669"/>
    <property type="project" value="UniProtKB-SubCell"/>
</dbReference>
<evidence type="ECO:0000256" key="7">
    <source>
        <dbReference type="SAM" id="Phobius"/>
    </source>
</evidence>
<evidence type="ECO:0000313" key="10">
    <source>
        <dbReference type="Proteomes" id="UP000244446"/>
    </source>
</evidence>
<dbReference type="GO" id="GO:0004129">
    <property type="term" value="F:cytochrome-c oxidase activity"/>
    <property type="evidence" value="ECO:0007669"/>
    <property type="project" value="InterPro"/>
</dbReference>
<dbReference type="GO" id="GO:0019646">
    <property type="term" value="P:aerobic electron transport chain"/>
    <property type="evidence" value="ECO:0007669"/>
    <property type="project" value="InterPro"/>
</dbReference>
<feature type="transmembrane region" description="Helical" evidence="7">
    <location>
        <begin position="92"/>
        <end position="112"/>
    </location>
</feature>
<proteinExistence type="inferred from homology"/>
<feature type="transmembrane region" description="Helical" evidence="7">
    <location>
        <begin position="185"/>
        <end position="205"/>
    </location>
</feature>
<dbReference type="Proteomes" id="UP000244446">
    <property type="component" value="Unassembled WGS sequence"/>
</dbReference>
<dbReference type="AlphaFoldDB" id="A0A2T7G3A2"/>
<gene>
    <name evidence="9" type="ORF">DC366_16510</name>
</gene>
<keyword evidence="4 7" id="KW-1133">Transmembrane helix</keyword>
<accession>A0A2T7G3A2</accession>
<evidence type="ECO:0000256" key="5">
    <source>
        <dbReference type="ARBA" id="ARBA00023136"/>
    </source>
</evidence>
<dbReference type="PANTHER" id="PTHR11403">
    <property type="entry name" value="CYTOCHROME C OXIDASE SUBUNIT III"/>
    <property type="match status" value="1"/>
</dbReference>
<dbReference type="OrthoDB" id="9810850at2"/>
<dbReference type="PANTHER" id="PTHR11403:SF6">
    <property type="entry name" value="NITRIC OXIDE REDUCTASE SUBUNIT E"/>
    <property type="match status" value="1"/>
</dbReference>
<feature type="transmembrane region" description="Helical" evidence="7">
    <location>
        <begin position="60"/>
        <end position="83"/>
    </location>
</feature>
<dbReference type="EMBL" id="QCYH01000014">
    <property type="protein sequence ID" value="PVA08901.1"/>
    <property type="molecule type" value="Genomic_DNA"/>
</dbReference>
<evidence type="ECO:0000256" key="3">
    <source>
        <dbReference type="ARBA" id="ARBA00022692"/>
    </source>
</evidence>
<reference evidence="9 10" key="1">
    <citation type="submission" date="2018-04" db="EMBL/GenBank/DDBJ databases">
        <title>Pelagivirga bohaiensis gen. nov., sp. nov., a bacterium isolated from the Bohai Sea.</title>
        <authorList>
            <person name="Ji X."/>
        </authorList>
    </citation>
    <scope>NUCLEOTIDE SEQUENCE [LARGE SCALE GENOMIC DNA]</scope>
    <source>
        <strain evidence="9 10">BH-SD19</strain>
    </source>
</reference>
<comment type="subcellular location">
    <subcellularLocation>
        <location evidence="6">Cell membrane</location>
        <topology evidence="6">Multi-pass membrane protein</topology>
    </subcellularLocation>
    <subcellularLocation>
        <location evidence="1">Membrane</location>
        <topology evidence="1">Multi-pass membrane protein</topology>
    </subcellularLocation>
</comment>
<comment type="caution">
    <text evidence="9">The sequence shown here is derived from an EMBL/GenBank/DDBJ whole genome shotgun (WGS) entry which is preliminary data.</text>
</comment>
<dbReference type="RefSeq" id="WP_108693324.1">
    <property type="nucleotide sequence ID" value="NZ_QCYH01000014.1"/>
</dbReference>
<evidence type="ECO:0000256" key="6">
    <source>
        <dbReference type="RuleBase" id="RU003376"/>
    </source>
</evidence>
<evidence type="ECO:0000259" key="8">
    <source>
        <dbReference type="PROSITE" id="PS50253"/>
    </source>
</evidence>
<keyword evidence="3 6" id="KW-0812">Transmembrane</keyword>
<dbReference type="Gene3D" id="1.20.120.80">
    <property type="entry name" value="Cytochrome c oxidase, subunit III, four-helix bundle"/>
    <property type="match status" value="1"/>
</dbReference>
<sequence length="208" mass="22958">MSGLNEPFQTLARQRGAAELGIWIFLASELVFFGGLFTGYSVYRFLYPDGFLAAGAETNLIIGTANTAILLTSSATMAVAVWAGREGLRRHVLWGLCLTSLLGAGFMVLKAVEYAEDIRKSLVPGAGFALPERGAEIFFSFYWIMTAIHAVHLTIGVAAVSLAAWRLWRGRVDWRGTAFLHVLGLYWHLIDLIWIFLFPLLYLLGRGG</sequence>
<dbReference type="InterPro" id="IPR024791">
    <property type="entry name" value="Cyt_c/ubiquinol_Oxase_su3"/>
</dbReference>
<dbReference type="InterPro" id="IPR035973">
    <property type="entry name" value="Cyt_c_oxidase_su3-like_sf"/>
</dbReference>
<evidence type="ECO:0000256" key="4">
    <source>
        <dbReference type="ARBA" id="ARBA00022989"/>
    </source>
</evidence>
<keyword evidence="10" id="KW-1185">Reference proteome</keyword>
<dbReference type="Pfam" id="PF00510">
    <property type="entry name" value="COX3"/>
    <property type="match status" value="1"/>
</dbReference>
<protein>
    <submittedName>
        <fullName evidence="9">Cytochrome B</fullName>
    </submittedName>
</protein>
<comment type="similarity">
    <text evidence="2 6">Belongs to the cytochrome c oxidase subunit 3 family.</text>
</comment>
<name>A0A2T7G3A2_9RHOB</name>
<evidence type="ECO:0000256" key="1">
    <source>
        <dbReference type="ARBA" id="ARBA00004141"/>
    </source>
</evidence>
<evidence type="ECO:0000256" key="2">
    <source>
        <dbReference type="ARBA" id="ARBA00010581"/>
    </source>
</evidence>
<evidence type="ECO:0000313" key="9">
    <source>
        <dbReference type="EMBL" id="PVA08901.1"/>
    </source>
</evidence>
<dbReference type="InterPro" id="IPR000298">
    <property type="entry name" value="Cyt_c_oxidase-like_su3"/>
</dbReference>
<feature type="domain" description="Heme-copper oxidase subunit III family profile" evidence="8">
    <location>
        <begin position="20"/>
        <end position="206"/>
    </location>
</feature>
<dbReference type="PROSITE" id="PS50253">
    <property type="entry name" value="COX3"/>
    <property type="match status" value="1"/>
</dbReference>
<dbReference type="SUPFAM" id="SSF81452">
    <property type="entry name" value="Cytochrome c oxidase subunit III-like"/>
    <property type="match status" value="1"/>
</dbReference>
<organism evidence="9 10">
    <name type="scientific">Pelagivirga sediminicola</name>
    <dbReference type="NCBI Taxonomy" id="2170575"/>
    <lineage>
        <taxon>Bacteria</taxon>
        <taxon>Pseudomonadati</taxon>
        <taxon>Pseudomonadota</taxon>
        <taxon>Alphaproteobacteria</taxon>
        <taxon>Rhodobacterales</taxon>
        <taxon>Paracoccaceae</taxon>
        <taxon>Pelagivirga</taxon>
    </lineage>
</organism>